<dbReference type="InterPro" id="IPR058851">
    <property type="entry name" value="CALS1_helical"/>
</dbReference>
<feature type="transmembrane region" description="Helical" evidence="1">
    <location>
        <begin position="211"/>
        <end position="231"/>
    </location>
</feature>
<name>A0A830CB05_9LAMI</name>
<feature type="transmembrane region" description="Helical" evidence="1">
    <location>
        <begin position="142"/>
        <end position="162"/>
    </location>
</feature>
<organism evidence="3 4">
    <name type="scientific">Phtheirospermum japonicum</name>
    <dbReference type="NCBI Taxonomy" id="374723"/>
    <lineage>
        <taxon>Eukaryota</taxon>
        <taxon>Viridiplantae</taxon>
        <taxon>Streptophyta</taxon>
        <taxon>Embryophyta</taxon>
        <taxon>Tracheophyta</taxon>
        <taxon>Spermatophyta</taxon>
        <taxon>Magnoliopsida</taxon>
        <taxon>eudicotyledons</taxon>
        <taxon>Gunneridae</taxon>
        <taxon>Pentapetalae</taxon>
        <taxon>asterids</taxon>
        <taxon>lamiids</taxon>
        <taxon>Lamiales</taxon>
        <taxon>Orobanchaceae</taxon>
        <taxon>Orobanchaceae incertae sedis</taxon>
        <taxon>Phtheirospermum</taxon>
    </lineage>
</organism>
<dbReference type="GO" id="GO:0046527">
    <property type="term" value="F:glucosyltransferase activity"/>
    <property type="evidence" value="ECO:0007669"/>
    <property type="project" value="TreeGrafter"/>
</dbReference>
<dbReference type="EMBL" id="BMAC01000304">
    <property type="protein sequence ID" value="GFP93183.1"/>
    <property type="molecule type" value="Genomic_DNA"/>
</dbReference>
<dbReference type="PANTHER" id="PTHR12741">
    <property type="entry name" value="LYST-INTERACTING PROTEIN LIP5 DOPAMINE RESPONSIVE PROTEIN DRG-1"/>
    <property type="match status" value="1"/>
</dbReference>
<keyword evidence="1" id="KW-1133">Transmembrane helix</keyword>
<dbReference type="Pfam" id="PF25968">
    <property type="entry name" value="CALS1"/>
    <property type="match status" value="1"/>
</dbReference>
<dbReference type="Proteomes" id="UP000653305">
    <property type="component" value="Unassembled WGS sequence"/>
</dbReference>
<gene>
    <name evidence="3" type="ORF">PHJA_001462600</name>
</gene>
<protein>
    <submittedName>
        <fullName evidence="3">Callose synthase 5</fullName>
    </submittedName>
</protein>
<evidence type="ECO:0000256" key="1">
    <source>
        <dbReference type="SAM" id="Phobius"/>
    </source>
</evidence>
<sequence>MNAYKMMTIIVIHFMLQKDRDPSLKLIQWPPFLLAGKIPVALDMAAQFRSKGADLWKCICVDEYMKCAVIECYESFKLVLNALIVGHNEKRLRCLPDLCKKFVEHVEILKDRDPSKKDRVVLLQQDMLEVVTHDMMMNVIRLVYGLSWMVIVALMIILKIVSMGRKKFSAEFHLLAFLPTGWALLQIGQACRPIINALGMWGYVQDLERGYEYLMGFAIFTPVAILAWFSFVSEFQTRLLFNQAFSRGLQIQRIMSSGKKNK</sequence>
<evidence type="ECO:0000313" key="4">
    <source>
        <dbReference type="Proteomes" id="UP000653305"/>
    </source>
</evidence>
<keyword evidence="1" id="KW-0812">Transmembrane</keyword>
<proteinExistence type="predicted"/>
<dbReference type="OrthoDB" id="1880850at2759"/>
<keyword evidence="4" id="KW-1185">Reference proteome</keyword>
<dbReference type="GO" id="GO:0005886">
    <property type="term" value="C:plasma membrane"/>
    <property type="evidence" value="ECO:0007669"/>
    <property type="project" value="TreeGrafter"/>
</dbReference>
<keyword evidence="1" id="KW-0472">Membrane</keyword>
<reference evidence="3" key="1">
    <citation type="submission" date="2020-07" db="EMBL/GenBank/DDBJ databases">
        <title>Ethylene signaling mediates host invasion by parasitic plants.</title>
        <authorList>
            <person name="Yoshida S."/>
        </authorList>
    </citation>
    <scope>NUCLEOTIDE SEQUENCE</scope>
    <source>
        <strain evidence="3">Okayama</strain>
    </source>
</reference>
<dbReference type="AlphaFoldDB" id="A0A830CB05"/>
<feature type="domain" description="Callose synthase helical" evidence="2">
    <location>
        <begin position="30"/>
        <end position="91"/>
    </location>
</feature>
<dbReference type="PANTHER" id="PTHR12741:SF48">
    <property type="entry name" value="1,3-BETA-GLUCAN SYNTHASE COMPONENT FKS1-RELATED"/>
    <property type="match status" value="1"/>
</dbReference>
<evidence type="ECO:0000259" key="2">
    <source>
        <dbReference type="Pfam" id="PF25968"/>
    </source>
</evidence>
<comment type="caution">
    <text evidence="3">The sequence shown here is derived from an EMBL/GenBank/DDBJ whole genome shotgun (WGS) entry which is preliminary data.</text>
</comment>
<accession>A0A830CB05</accession>
<evidence type="ECO:0000313" key="3">
    <source>
        <dbReference type="EMBL" id="GFP93183.1"/>
    </source>
</evidence>